<evidence type="ECO:0008006" key="8">
    <source>
        <dbReference type="Google" id="ProtNLM"/>
    </source>
</evidence>
<feature type="domain" description="DUF2207" evidence="4">
    <location>
        <begin position="25"/>
        <end position="215"/>
    </location>
</feature>
<protein>
    <recommendedName>
        <fullName evidence="8">DUF2207 domain-containing protein</fullName>
    </recommendedName>
</protein>
<dbReference type="InterPro" id="IPR048389">
    <property type="entry name" value="YciQ-like_C"/>
</dbReference>
<name>A0A318D735_9GAMM</name>
<sequence>MLKHIILALVACSTLITLPAQSVEEILSYHSDIDIHKDSSLTITETITVKAEGQNIKRGIYREFPTNYRNRFGNNYQVDFDIESVTQDGEPVDWMTKDLRNGVRLYIGDSDQYLKPGVYKYIIRYKTNNQLGFYEDVDELYWNVTGNDWKFTIIDASATVNFPETIPQDEVKYQAYTGYYGSRNSHVALTSLSDNSISMKTTKALYPSQGFTIQIGLPKGYVEPPTALDKFITLLSHNRHLLVFIVGIFITFAYYYYFWSKYGRDPKPGVIIPLYDPPKKESPAAMRYVLNHGYDSKTFTTALLSLAVKGYLTIEEVNDNQFLIKRHKKNRYVKFAAGESRLEQALFRNKDTLSTQSDNDRPEFRAAMAAHKVSLDSDYNSKYYNTNSQYITWGVVLSAVTILLGINLKHPFASIGISFFVAGATLMILNIVFGILLKAPTALGRKFMDKAEGLKEYLTIAEGDALRSRYPLTKTPETFERYLPYAFALDIEKTWGDMFNHVLSPQLAKDTPQSTMTNMIPAWYLASSNSNGLNFSGLTQNLGESFTSSVSSAATPPGSSSGSGFSSGGFGGGFSGGGGGGGGGGGW</sequence>
<dbReference type="Pfam" id="PF09972">
    <property type="entry name" value="DUF2207"/>
    <property type="match status" value="1"/>
</dbReference>
<evidence type="ECO:0000313" key="7">
    <source>
        <dbReference type="Proteomes" id="UP000247689"/>
    </source>
</evidence>
<feature type="transmembrane region" description="Helical" evidence="2">
    <location>
        <begin position="390"/>
        <end position="408"/>
    </location>
</feature>
<feature type="domain" description="Predicted membrane protein YciQ-like C-terminal" evidence="5">
    <location>
        <begin position="275"/>
        <end position="497"/>
    </location>
</feature>
<proteinExistence type="predicted"/>
<feature type="transmembrane region" description="Helical" evidence="2">
    <location>
        <begin position="240"/>
        <end position="258"/>
    </location>
</feature>
<dbReference type="EMBL" id="QICH01000002">
    <property type="protein sequence ID" value="PXF63004.1"/>
    <property type="molecule type" value="Genomic_DNA"/>
</dbReference>
<keyword evidence="2" id="KW-1133">Transmembrane helix</keyword>
<evidence type="ECO:0000313" key="6">
    <source>
        <dbReference type="EMBL" id="PXF63004.1"/>
    </source>
</evidence>
<keyword evidence="7" id="KW-1185">Reference proteome</keyword>
<dbReference type="RefSeq" id="WP_110200807.1">
    <property type="nucleotide sequence ID" value="NZ_QICH01000002.1"/>
</dbReference>
<keyword evidence="2" id="KW-0472">Membrane</keyword>
<evidence type="ECO:0000256" key="1">
    <source>
        <dbReference type="SAM" id="MobiDB-lite"/>
    </source>
</evidence>
<reference evidence="6 7" key="1">
    <citation type="submission" date="2018-05" db="EMBL/GenBank/DDBJ databases">
        <title>Kangiella spongicola genome sequence.</title>
        <authorList>
            <person name="Maclea K.S."/>
            <person name="Goen A.E."/>
            <person name="Kelley C."/>
            <person name="Underriner A."/>
            <person name="Silverwood T."/>
            <person name="Trachtenberg A.M."/>
        </authorList>
    </citation>
    <scope>NUCLEOTIDE SEQUENCE [LARGE SCALE GENOMIC DNA]</scope>
    <source>
        <strain evidence="6 7">ATCC BAA-2076</strain>
    </source>
</reference>
<keyword evidence="2" id="KW-0812">Transmembrane</keyword>
<feature type="signal peptide" evidence="3">
    <location>
        <begin position="1"/>
        <end position="22"/>
    </location>
</feature>
<dbReference type="Proteomes" id="UP000247689">
    <property type="component" value="Unassembled WGS sequence"/>
</dbReference>
<dbReference type="AlphaFoldDB" id="A0A318D735"/>
<feature type="transmembrane region" description="Helical" evidence="2">
    <location>
        <begin position="414"/>
        <end position="437"/>
    </location>
</feature>
<dbReference type="InterPro" id="IPR018702">
    <property type="entry name" value="DUF2207"/>
</dbReference>
<accession>A0A318D735</accession>
<gene>
    <name evidence="6" type="ORF">DL796_06000</name>
</gene>
<comment type="caution">
    <text evidence="6">The sequence shown here is derived from an EMBL/GenBank/DDBJ whole genome shotgun (WGS) entry which is preliminary data.</text>
</comment>
<dbReference type="Pfam" id="PF20990">
    <property type="entry name" value="DUF2207_C"/>
    <property type="match status" value="1"/>
</dbReference>
<dbReference type="OrthoDB" id="9767603at2"/>
<evidence type="ECO:0000256" key="3">
    <source>
        <dbReference type="SAM" id="SignalP"/>
    </source>
</evidence>
<evidence type="ECO:0000259" key="4">
    <source>
        <dbReference type="Pfam" id="PF09972"/>
    </source>
</evidence>
<feature type="chain" id="PRO_5016252116" description="DUF2207 domain-containing protein" evidence="3">
    <location>
        <begin position="23"/>
        <end position="587"/>
    </location>
</feature>
<evidence type="ECO:0000259" key="5">
    <source>
        <dbReference type="Pfam" id="PF20990"/>
    </source>
</evidence>
<feature type="region of interest" description="Disordered" evidence="1">
    <location>
        <begin position="548"/>
        <end position="567"/>
    </location>
</feature>
<organism evidence="6 7">
    <name type="scientific">Kangiella spongicola</name>
    <dbReference type="NCBI Taxonomy" id="796379"/>
    <lineage>
        <taxon>Bacteria</taxon>
        <taxon>Pseudomonadati</taxon>
        <taxon>Pseudomonadota</taxon>
        <taxon>Gammaproteobacteria</taxon>
        <taxon>Kangiellales</taxon>
        <taxon>Kangiellaceae</taxon>
        <taxon>Kangiella</taxon>
    </lineage>
</organism>
<keyword evidence="3" id="KW-0732">Signal</keyword>
<evidence type="ECO:0000256" key="2">
    <source>
        <dbReference type="SAM" id="Phobius"/>
    </source>
</evidence>